<dbReference type="AlphaFoldDB" id="A0A428Z6E8"/>
<dbReference type="Pfam" id="PF03704">
    <property type="entry name" value="BTAD"/>
    <property type="match status" value="1"/>
</dbReference>
<dbReference type="PANTHER" id="PTHR35807:SF1">
    <property type="entry name" value="TRANSCRIPTIONAL REGULATOR REDD"/>
    <property type="match status" value="1"/>
</dbReference>
<keyword evidence="2" id="KW-0805">Transcription regulation</keyword>
<dbReference type="InterPro" id="IPR001867">
    <property type="entry name" value="OmpR/PhoB-type_DNA-bd"/>
</dbReference>
<dbReference type="GO" id="GO:0003677">
    <property type="term" value="F:DNA binding"/>
    <property type="evidence" value="ECO:0007669"/>
    <property type="project" value="UniProtKB-UniRule"/>
</dbReference>
<dbReference type="GO" id="GO:0000160">
    <property type="term" value="P:phosphorelay signal transduction system"/>
    <property type="evidence" value="ECO:0007669"/>
    <property type="project" value="InterPro"/>
</dbReference>
<keyword evidence="3 5" id="KW-0238">DNA-binding</keyword>
<dbReference type="RefSeq" id="WP_037268258.1">
    <property type="nucleotide sequence ID" value="NZ_QHKI01000021.1"/>
</dbReference>
<dbReference type="Proteomes" id="UP000287547">
    <property type="component" value="Unassembled WGS sequence"/>
</dbReference>
<dbReference type="Gene3D" id="3.40.50.300">
    <property type="entry name" value="P-loop containing nucleotide triphosphate hydrolases"/>
    <property type="match status" value="1"/>
</dbReference>
<dbReference type="InterPro" id="IPR027417">
    <property type="entry name" value="P-loop_NTPase"/>
</dbReference>
<dbReference type="InterPro" id="IPR041664">
    <property type="entry name" value="AAA_16"/>
</dbReference>
<comment type="similarity">
    <text evidence="1">Belongs to the AfsR/DnrI/RedD regulatory family.</text>
</comment>
<dbReference type="SUPFAM" id="SSF46894">
    <property type="entry name" value="C-terminal effector domain of the bipartite response regulators"/>
    <property type="match status" value="1"/>
</dbReference>
<dbReference type="Gene3D" id="1.25.40.10">
    <property type="entry name" value="Tetratricopeptide repeat domain"/>
    <property type="match status" value="1"/>
</dbReference>
<dbReference type="CDD" id="cd15831">
    <property type="entry name" value="BTAD"/>
    <property type="match status" value="1"/>
</dbReference>
<evidence type="ECO:0000256" key="4">
    <source>
        <dbReference type="ARBA" id="ARBA00023163"/>
    </source>
</evidence>
<dbReference type="GO" id="GO:0006355">
    <property type="term" value="P:regulation of DNA-templated transcription"/>
    <property type="evidence" value="ECO:0007669"/>
    <property type="project" value="InterPro"/>
</dbReference>
<proteinExistence type="inferred from homology"/>
<reference evidence="7 8" key="1">
    <citation type="submission" date="2018-05" db="EMBL/GenBank/DDBJ databases">
        <title>Evolution of GPA BGCs.</title>
        <authorList>
            <person name="Waglechner N."/>
            <person name="Wright G.D."/>
        </authorList>
    </citation>
    <scope>NUCLEOTIDE SEQUENCE [LARGE SCALE GENOMIC DNA]</scope>
    <source>
        <strain evidence="7 8">A82846</strain>
    </source>
</reference>
<name>A0A428Z6E8_KIBAR</name>
<evidence type="ECO:0000256" key="2">
    <source>
        <dbReference type="ARBA" id="ARBA00023015"/>
    </source>
</evidence>
<dbReference type="Pfam" id="PF00486">
    <property type="entry name" value="Trans_reg_C"/>
    <property type="match status" value="1"/>
</dbReference>
<evidence type="ECO:0000256" key="5">
    <source>
        <dbReference type="PROSITE-ProRule" id="PRU01091"/>
    </source>
</evidence>
<gene>
    <name evidence="7" type="ORF">DMH04_24520</name>
</gene>
<feature type="domain" description="OmpR/PhoB-type" evidence="6">
    <location>
        <begin position="1"/>
        <end position="100"/>
    </location>
</feature>
<sequence length="974" mass="103903">MGSSVRFGVLGPLVASDSAGPIDLKGPRHRAVLARLLIARGRVVPVDMLVNDLWDDPPDGAVGAIQTFVAALRKALEPERPPRTPAQLLVTSGPGYALRAESVDAWEFEAALGGGLSDLDSALALWRGPAYAEFTDQPWARAEIARLDELRLLAIERRAEVLLGLGRAAEAVPELQAHVDGHPWREDAWRLLALAQYRAGRQGDALDSLRRARHVLSTELGIDPGPALRQLETDVLAQAPELISGDAPVLIGREPEMDQLTEAAASVLRTGRMGLVLISGEAGAGKTALASAFRARLGWASRWSSNLEDAPAGWFLDPIEVSDPATARFQRYQAARAQLAESGRLLIVLDDLHWADEETLSLVASVVADPVEASVLLVGTYRTTEAPTAFLGRVARSEPTRVYLSGLSASDIPAVVRSAAGLDVDDATASVIHRRSGGNPFFVRELARLVAAGNDLSGVPDGVRDVVKYRLSRLPADVQSVLRTASVAGESFTLDVVGSLDAVEVAVQHGFLVEVATKEFRFSHALVRDTLYQDLSQSRRAQLHLEVGEALERIQPDDTATLAHHFSLAGDPRAAAYARAAASAAEARFDFGEAVRLWRIALASASDDRLDLIMGLVRALSFTGSLGQARELRAAALDLLDTVDDPELTARVIASFDVPAIWTTPDDPALAARVVAVTERVLPSVTSASRSRLLATIGMELRSSGGPRAVEAASEAVAIARTLDDPAVLAFALNAQFMQSFSCAGLAPQRVRIGAELVDVASRNSLVTFDVLGHMILMQAHSALASFAEADIHAAEVSRLGRDYQLPLAEVFVQWYQALRTSVAGGDAAPLYRAAFLAGTEMPGLGDGILSLALLCHQHYNGLPVSRDMDFGVYEPWCRPDGVIPPSPHDLLFEARTCLHAIAAVDAGDLAAMEELYDVLLPASGELAGAGSGLLTLKPVAYYLSELARGLGRRRAADQHAEEAVVVASRAARP</sequence>
<dbReference type="InterPro" id="IPR016032">
    <property type="entry name" value="Sig_transdc_resp-reg_C-effctor"/>
</dbReference>
<evidence type="ECO:0000259" key="6">
    <source>
        <dbReference type="PROSITE" id="PS51755"/>
    </source>
</evidence>
<evidence type="ECO:0000313" key="8">
    <source>
        <dbReference type="Proteomes" id="UP000287547"/>
    </source>
</evidence>
<dbReference type="InterPro" id="IPR036388">
    <property type="entry name" value="WH-like_DNA-bd_sf"/>
</dbReference>
<dbReference type="SUPFAM" id="SSF48452">
    <property type="entry name" value="TPR-like"/>
    <property type="match status" value="1"/>
</dbReference>
<dbReference type="SMART" id="SM01043">
    <property type="entry name" value="BTAD"/>
    <property type="match status" value="1"/>
</dbReference>
<evidence type="ECO:0000256" key="3">
    <source>
        <dbReference type="ARBA" id="ARBA00023125"/>
    </source>
</evidence>
<dbReference type="EMBL" id="QHKI01000021">
    <property type="protein sequence ID" value="RSM82783.1"/>
    <property type="molecule type" value="Genomic_DNA"/>
</dbReference>
<dbReference type="InterPro" id="IPR005158">
    <property type="entry name" value="BTAD"/>
</dbReference>
<organism evidence="7 8">
    <name type="scientific">Kibdelosporangium aridum</name>
    <dbReference type="NCBI Taxonomy" id="2030"/>
    <lineage>
        <taxon>Bacteria</taxon>
        <taxon>Bacillati</taxon>
        <taxon>Actinomycetota</taxon>
        <taxon>Actinomycetes</taxon>
        <taxon>Pseudonocardiales</taxon>
        <taxon>Pseudonocardiaceae</taxon>
        <taxon>Kibdelosporangium</taxon>
    </lineage>
</organism>
<keyword evidence="4" id="KW-0804">Transcription</keyword>
<feature type="DNA-binding region" description="OmpR/PhoB-type" evidence="5">
    <location>
        <begin position="1"/>
        <end position="100"/>
    </location>
</feature>
<protein>
    <submittedName>
        <fullName evidence="7">SARP family transcriptional regulator</fullName>
    </submittedName>
</protein>
<dbReference type="PANTHER" id="PTHR35807">
    <property type="entry name" value="TRANSCRIPTIONAL REGULATOR REDD-RELATED"/>
    <property type="match status" value="1"/>
</dbReference>
<evidence type="ECO:0000256" key="1">
    <source>
        <dbReference type="ARBA" id="ARBA00005820"/>
    </source>
</evidence>
<dbReference type="SMART" id="SM00862">
    <property type="entry name" value="Trans_reg_C"/>
    <property type="match status" value="1"/>
</dbReference>
<dbReference type="PROSITE" id="PS51755">
    <property type="entry name" value="OMPR_PHOB"/>
    <property type="match status" value="1"/>
</dbReference>
<dbReference type="InterPro" id="IPR051677">
    <property type="entry name" value="AfsR-DnrI-RedD_regulator"/>
</dbReference>
<evidence type="ECO:0000313" key="7">
    <source>
        <dbReference type="EMBL" id="RSM82783.1"/>
    </source>
</evidence>
<dbReference type="SUPFAM" id="SSF52540">
    <property type="entry name" value="P-loop containing nucleoside triphosphate hydrolases"/>
    <property type="match status" value="1"/>
</dbReference>
<accession>A0A428Z6E8</accession>
<dbReference type="Gene3D" id="1.10.10.10">
    <property type="entry name" value="Winged helix-like DNA-binding domain superfamily/Winged helix DNA-binding domain"/>
    <property type="match status" value="1"/>
</dbReference>
<dbReference type="OrthoDB" id="134712at2"/>
<dbReference type="Pfam" id="PF13191">
    <property type="entry name" value="AAA_16"/>
    <property type="match status" value="1"/>
</dbReference>
<dbReference type="InterPro" id="IPR011990">
    <property type="entry name" value="TPR-like_helical_dom_sf"/>
</dbReference>
<comment type="caution">
    <text evidence="7">The sequence shown here is derived from an EMBL/GenBank/DDBJ whole genome shotgun (WGS) entry which is preliminary data.</text>
</comment>